<comment type="caution">
    <text evidence="18">The sequence shown here is derived from an EMBL/GenBank/DDBJ whole genome shotgun (WGS) entry which is preliminary data.</text>
</comment>
<dbReference type="InterPro" id="IPR054765">
    <property type="entry name" value="SLBB_dom"/>
</dbReference>
<dbReference type="Gene3D" id="3.10.560.10">
    <property type="entry name" value="Outer membrane lipoprotein wza domain like"/>
    <property type="match status" value="2"/>
</dbReference>
<feature type="signal peptide" evidence="15">
    <location>
        <begin position="1"/>
        <end position="22"/>
    </location>
</feature>
<evidence type="ECO:0000256" key="6">
    <source>
        <dbReference type="ARBA" id="ARBA00022692"/>
    </source>
</evidence>
<evidence type="ECO:0000256" key="13">
    <source>
        <dbReference type="ARBA" id="ARBA00023237"/>
    </source>
</evidence>
<evidence type="ECO:0000256" key="10">
    <source>
        <dbReference type="ARBA" id="ARBA00023114"/>
    </source>
</evidence>
<dbReference type="Proteomes" id="UP001556170">
    <property type="component" value="Unassembled WGS sequence"/>
</dbReference>
<accession>A0ABV3QQ50</accession>
<dbReference type="Gene3D" id="3.30.1950.10">
    <property type="entry name" value="wza like domain"/>
    <property type="match status" value="1"/>
</dbReference>
<dbReference type="PROSITE" id="PS51257">
    <property type="entry name" value="PROKAR_LIPOPROTEIN"/>
    <property type="match status" value="1"/>
</dbReference>
<feature type="chain" id="PRO_5046671879" evidence="15">
    <location>
        <begin position="23"/>
        <end position="367"/>
    </location>
</feature>
<evidence type="ECO:0000256" key="14">
    <source>
        <dbReference type="ARBA" id="ARBA00023288"/>
    </source>
</evidence>
<keyword evidence="4" id="KW-1134">Transmembrane beta strand</keyword>
<dbReference type="PANTHER" id="PTHR33619">
    <property type="entry name" value="POLYSACCHARIDE EXPORT PROTEIN GFCE-RELATED"/>
    <property type="match status" value="1"/>
</dbReference>
<comment type="subcellular location">
    <subcellularLocation>
        <location evidence="1">Cell outer membrane</location>
        <topology evidence="1">Multi-pass membrane protein</topology>
    </subcellularLocation>
</comment>
<gene>
    <name evidence="18" type="ORF">ABQJ56_09875</name>
</gene>
<evidence type="ECO:0000259" key="17">
    <source>
        <dbReference type="Pfam" id="PF22461"/>
    </source>
</evidence>
<keyword evidence="19" id="KW-1185">Reference proteome</keyword>
<proteinExistence type="inferred from homology"/>
<evidence type="ECO:0000313" key="18">
    <source>
        <dbReference type="EMBL" id="MEW9624539.1"/>
    </source>
</evidence>
<dbReference type="PANTHER" id="PTHR33619:SF3">
    <property type="entry name" value="POLYSACCHARIDE EXPORT PROTEIN GFCE-RELATED"/>
    <property type="match status" value="1"/>
</dbReference>
<dbReference type="Pfam" id="PF22461">
    <property type="entry name" value="SLBB_2"/>
    <property type="match status" value="2"/>
</dbReference>
<keyword evidence="13" id="KW-0998">Cell outer membrane</keyword>
<protein>
    <submittedName>
        <fullName evidence="18">Polysaccharide biosynthesis/export family protein</fullName>
    </submittedName>
</protein>
<sequence>MKTPSTFVLLALVALLQGCALAPGQHLSSRDLAHGDAANDSQLTLIQITPKLLAMDRASAKVTALPAALLDYQPQPYRIGVGDTLYITVWDHPELTSPAGPQQQPLANGRLVRSDGTLFYPYVGLLKVTGMTIEQLREALSNKLAAYIEKPQVDVNVIGYQSQRVLLQGAFLKTDPQPITAVPLTLAQVLGTATINTQEANLSGLVLNRDGHNYHIDLDTLNRNGNLAQDIYLKSGDRLFLPYNDRQEAYVVGEVVRPMAISFKTADLTLNQALGRAGGLNQTTAKGKSVYVIRGVRDLEQAPAEIFHLDAQSPAAFALASQFKVEPGDVVFVGAAGITRWSRFASQLLPFSGLISSVANTQYDLHN</sequence>
<keyword evidence="3" id="KW-0813">Transport</keyword>
<reference evidence="18 19" key="1">
    <citation type="submission" date="2024-06" db="EMBL/GenBank/DDBJ databases">
        <authorList>
            <person name="Woo H."/>
        </authorList>
    </citation>
    <scope>NUCLEOTIDE SEQUENCE [LARGE SCALE GENOMIC DNA]</scope>
    <source>
        <strain evidence="18 19">S2-g</strain>
    </source>
</reference>
<evidence type="ECO:0000259" key="16">
    <source>
        <dbReference type="Pfam" id="PF02563"/>
    </source>
</evidence>
<evidence type="ECO:0000256" key="8">
    <source>
        <dbReference type="ARBA" id="ARBA00023047"/>
    </source>
</evidence>
<comment type="similarity">
    <text evidence="2">Belongs to the BexD/CtrA/VexA family.</text>
</comment>
<keyword evidence="5" id="KW-0762">Sugar transport</keyword>
<organism evidence="18 19">
    <name type="scientific">Rhodanobacter geophilus</name>
    <dbReference type="NCBI Taxonomy" id="3162488"/>
    <lineage>
        <taxon>Bacteria</taxon>
        <taxon>Pseudomonadati</taxon>
        <taxon>Pseudomonadota</taxon>
        <taxon>Gammaproteobacteria</taxon>
        <taxon>Lysobacterales</taxon>
        <taxon>Rhodanobacteraceae</taxon>
        <taxon>Rhodanobacter</taxon>
    </lineage>
</organism>
<keyword evidence="7 15" id="KW-0732">Signal</keyword>
<evidence type="ECO:0000256" key="12">
    <source>
        <dbReference type="ARBA" id="ARBA00023139"/>
    </source>
</evidence>
<evidence type="ECO:0000313" key="19">
    <source>
        <dbReference type="Proteomes" id="UP001556170"/>
    </source>
</evidence>
<evidence type="ECO:0000256" key="7">
    <source>
        <dbReference type="ARBA" id="ARBA00022729"/>
    </source>
</evidence>
<keyword evidence="12" id="KW-0564">Palmitate</keyword>
<evidence type="ECO:0000256" key="11">
    <source>
        <dbReference type="ARBA" id="ARBA00023136"/>
    </source>
</evidence>
<dbReference type="Pfam" id="PF02563">
    <property type="entry name" value="Poly_export"/>
    <property type="match status" value="1"/>
</dbReference>
<feature type="domain" description="SLBB" evidence="17">
    <location>
        <begin position="247"/>
        <end position="333"/>
    </location>
</feature>
<keyword evidence="14" id="KW-0449">Lipoprotein</keyword>
<name>A0ABV3QQ50_9GAMM</name>
<keyword evidence="9" id="KW-0406">Ion transport</keyword>
<evidence type="ECO:0000256" key="4">
    <source>
        <dbReference type="ARBA" id="ARBA00022452"/>
    </source>
</evidence>
<evidence type="ECO:0000256" key="2">
    <source>
        <dbReference type="ARBA" id="ARBA00009450"/>
    </source>
</evidence>
<evidence type="ECO:0000256" key="5">
    <source>
        <dbReference type="ARBA" id="ARBA00022597"/>
    </source>
</evidence>
<evidence type="ECO:0000256" key="3">
    <source>
        <dbReference type="ARBA" id="ARBA00022448"/>
    </source>
</evidence>
<dbReference type="RefSeq" id="WP_367844848.1">
    <property type="nucleotide sequence ID" value="NZ_JBFOHL010000008.1"/>
</dbReference>
<feature type="domain" description="Polysaccharide export protein N-terminal" evidence="16">
    <location>
        <begin position="73"/>
        <end position="157"/>
    </location>
</feature>
<dbReference type="InterPro" id="IPR003715">
    <property type="entry name" value="Poly_export_N"/>
</dbReference>
<dbReference type="InterPro" id="IPR049712">
    <property type="entry name" value="Poly_export"/>
</dbReference>
<keyword evidence="6" id="KW-0812">Transmembrane</keyword>
<dbReference type="EMBL" id="JBFOHL010000008">
    <property type="protein sequence ID" value="MEW9624539.1"/>
    <property type="molecule type" value="Genomic_DNA"/>
</dbReference>
<keyword evidence="8" id="KW-0625">Polysaccharide transport</keyword>
<evidence type="ECO:0000256" key="1">
    <source>
        <dbReference type="ARBA" id="ARBA00004571"/>
    </source>
</evidence>
<feature type="domain" description="SLBB" evidence="17">
    <location>
        <begin position="163"/>
        <end position="239"/>
    </location>
</feature>
<keyword evidence="11" id="KW-0472">Membrane</keyword>
<keyword evidence="10" id="KW-0626">Porin</keyword>
<evidence type="ECO:0000256" key="9">
    <source>
        <dbReference type="ARBA" id="ARBA00023065"/>
    </source>
</evidence>
<evidence type="ECO:0000256" key="15">
    <source>
        <dbReference type="SAM" id="SignalP"/>
    </source>
</evidence>